<reference evidence="9" key="1">
    <citation type="submission" date="2024-02" db="UniProtKB">
        <authorList>
            <consortium name="WormBaseParasite"/>
        </authorList>
    </citation>
    <scope>IDENTIFICATION</scope>
</reference>
<keyword evidence="1" id="KW-0433">Leucine-rich repeat</keyword>
<name>A0AAF3J800_9BILA</name>
<dbReference type="WBParaSite" id="MBELARI_LOCUS21873">
    <property type="protein sequence ID" value="MBELARI_LOCUS21873"/>
    <property type="gene ID" value="MBELARI_LOCUS21873"/>
</dbReference>
<keyword evidence="4" id="KW-0325">Glycoprotein</keyword>
<dbReference type="InterPro" id="IPR050333">
    <property type="entry name" value="SLRP"/>
</dbReference>
<evidence type="ECO:0000313" key="8">
    <source>
        <dbReference type="Proteomes" id="UP000887575"/>
    </source>
</evidence>
<dbReference type="InterPro" id="IPR032675">
    <property type="entry name" value="LRR_dom_sf"/>
</dbReference>
<evidence type="ECO:0000256" key="4">
    <source>
        <dbReference type="ARBA" id="ARBA00023180"/>
    </source>
</evidence>
<feature type="chain" id="PRO_5042050264" evidence="7">
    <location>
        <begin position="28"/>
        <end position="607"/>
    </location>
</feature>
<evidence type="ECO:0000256" key="3">
    <source>
        <dbReference type="ARBA" id="ARBA00022737"/>
    </source>
</evidence>
<dbReference type="Gene3D" id="3.80.10.10">
    <property type="entry name" value="Ribonuclease Inhibitor"/>
    <property type="match status" value="3"/>
</dbReference>
<evidence type="ECO:0000256" key="7">
    <source>
        <dbReference type="SAM" id="SignalP"/>
    </source>
</evidence>
<feature type="transmembrane region" description="Helical" evidence="6">
    <location>
        <begin position="419"/>
        <end position="441"/>
    </location>
</feature>
<evidence type="ECO:0000256" key="6">
    <source>
        <dbReference type="SAM" id="Phobius"/>
    </source>
</evidence>
<keyword evidence="6" id="KW-0472">Membrane</keyword>
<dbReference type="AlphaFoldDB" id="A0AAF3J800"/>
<accession>A0AAF3J800</accession>
<organism evidence="8 9">
    <name type="scientific">Mesorhabditis belari</name>
    <dbReference type="NCBI Taxonomy" id="2138241"/>
    <lineage>
        <taxon>Eukaryota</taxon>
        <taxon>Metazoa</taxon>
        <taxon>Ecdysozoa</taxon>
        <taxon>Nematoda</taxon>
        <taxon>Chromadorea</taxon>
        <taxon>Rhabditida</taxon>
        <taxon>Rhabditina</taxon>
        <taxon>Rhabditomorpha</taxon>
        <taxon>Rhabditoidea</taxon>
        <taxon>Rhabditidae</taxon>
        <taxon>Mesorhabditinae</taxon>
        <taxon>Mesorhabditis</taxon>
    </lineage>
</organism>
<dbReference type="PANTHER" id="PTHR45712">
    <property type="entry name" value="AGAP008170-PA"/>
    <property type="match status" value="1"/>
</dbReference>
<dbReference type="PROSITE" id="PS51450">
    <property type="entry name" value="LRR"/>
    <property type="match status" value="4"/>
</dbReference>
<dbReference type="SUPFAM" id="SSF52058">
    <property type="entry name" value="L domain-like"/>
    <property type="match status" value="1"/>
</dbReference>
<dbReference type="Pfam" id="PF13855">
    <property type="entry name" value="LRR_8"/>
    <property type="match status" value="3"/>
</dbReference>
<keyword evidence="6" id="KW-1133">Transmembrane helix</keyword>
<keyword evidence="2 7" id="KW-0732">Signal</keyword>
<dbReference type="Proteomes" id="UP000887575">
    <property type="component" value="Unassembled WGS sequence"/>
</dbReference>
<dbReference type="FunFam" id="3.80.10.10:FF:000770">
    <property type="entry name" value="Uncharacterized protein"/>
    <property type="match status" value="1"/>
</dbReference>
<keyword evidence="6" id="KW-0812">Transmembrane</keyword>
<dbReference type="PANTHER" id="PTHR45712:SF22">
    <property type="entry name" value="INSULIN-LIKE GROWTH FACTOR-BINDING PROTEIN COMPLEX ACID LABILE SUBUNIT"/>
    <property type="match status" value="1"/>
</dbReference>
<feature type="signal peptide" evidence="7">
    <location>
        <begin position="1"/>
        <end position="27"/>
    </location>
</feature>
<dbReference type="PROSITE" id="PS51257">
    <property type="entry name" value="PROKAR_LIPOPROTEIN"/>
    <property type="match status" value="1"/>
</dbReference>
<feature type="compositionally biased region" description="Low complexity" evidence="5">
    <location>
        <begin position="476"/>
        <end position="493"/>
    </location>
</feature>
<protein>
    <submittedName>
        <fullName evidence="9">Uncharacterized protein</fullName>
    </submittedName>
</protein>
<dbReference type="SMART" id="SM00369">
    <property type="entry name" value="LRR_TYP"/>
    <property type="match status" value="11"/>
</dbReference>
<proteinExistence type="predicted"/>
<evidence type="ECO:0000256" key="1">
    <source>
        <dbReference type="ARBA" id="ARBA00022614"/>
    </source>
</evidence>
<dbReference type="InterPro" id="IPR001611">
    <property type="entry name" value="Leu-rich_rpt"/>
</dbReference>
<dbReference type="InterPro" id="IPR003591">
    <property type="entry name" value="Leu-rich_rpt_typical-subtyp"/>
</dbReference>
<dbReference type="SMART" id="SM00364">
    <property type="entry name" value="LRR_BAC"/>
    <property type="match status" value="4"/>
</dbReference>
<feature type="region of interest" description="Disordered" evidence="5">
    <location>
        <begin position="473"/>
        <end position="501"/>
    </location>
</feature>
<keyword evidence="8" id="KW-1185">Reference proteome</keyword>
<evidence type="ECO:0000256" key="5">
    <source>
        <dbReference type="SAM" id="MobiDB-lite"/>
    </source>
</evidence>
<evidence type="ECO:0000256" key="2">
    <source>
        <dbReference type="ARBA" id="ARBA00022729"/>
    </source>
</evidence>
<evidence type="ECO:0000313" key="9">
    <source>
        <dbReference type="WBParaSite" id="MBELARI_LOCUS21873"/>
    </source>
</evidence>
<keyword evidence="3" id="KW-0677">Repeat</keyword>
<sequence>MKPRWNIAVISDLFLLFSIVLISTISGCQIGCRCPNRETADCSGSGFRTVPILLDPRTTKLSLDNNRIQKITADELSIYPGLLSLSLSNNSIVHLSNEVFSSLSFLETLDLSANKILTLPPKVFGKLGKLKHLDLSRNGVQLSADILHGLHSLEELKLSANGLSYLPPSVFRHSPSLCRLNLDSNRLIDLPRSVLSSIPKLKSLDAHSNLLSNLESGTFGDLSSLEALDLSDNMIANIDDGGLTGLDALLLLNLTNNQLVRLPGNTWPLPNLRTLDLSGNLFVALETASFDNLPSLQNLNLSMSRNLKSIHMSAFVSLNSLRWLSMSNSQLASISNTAFAPPPLLNHLDLSNNQLYSLPSAALPWQRIRSLNLAGNPWECDCALREMELKGANAICSGPQSQAAMPVSTLSPCSPLRGLVLPLLLGILVLLLAIVTLLLAVRRPRPRKHSDPLLQTSSSLFVSQDKYGFDRPFISPPSSASPHSPHSPQSQESYYEAPNTKHLPYAPSYRPSLYGQLPPSYSSSRTLLVGSNSYKQIYRPPPLTAPPPIPQVIPPLGQGGYLERRDSGVYENGHEHEERIGHNRLSNEIEIEQSKQASKAISPSTRL</sequence>